<dbReference type="Proteomes" id="UP000465240">
    <property type="component" value="Unassembled WGS sequence"/>
</dbReference>
<comment type="caution">
    <text evidence="1">The sequence shown here is derived from an EMBL/GenBank/DDBJ whole genome shotgun (WGS) entry which is preliminary data.</text>
</comment>
<geneLocation type="plasmid" evidence="1">
    <name>pJCM18565</name>
</geneLocation>
<evidence type="ECO:0000313" key="1">
    <source>
        <dbReference type="EMBL" id="GFG83029.1"/>
    </source>
</evidence>
<sequence>MATLKDELTAKVVEYEHWAKRRRFGRLTPIEFEAIMTTPRFYPIPSGHTTISPQGRRNFGLSASRPGCRAALRK</sequence>
<protein>
    <submittedName>
        <fullName evidence="1">Uncharacterized protein</fullName>
    </submittedName>
</protein>
<organism evidence="1 2">
    <name type="scientific">Mycobacterium paragordonae</name>
    <dbReference type="NCBI Taxonomy" id="1389713"/>
    <lineage>
        <taxon>Bacteria</taxon>
        <taxon>Bacillati</taxon>
        <taxon>Actinomycetota</taxon>
        <taxon>Actinomycetes</taxon>
        <taxon>Mycobacteriales</taxon>
        <taxon>Mycobacteriaceae</taxon>
        <taxon>Mycobacterium</taxon>
    </lineage>
</organism>
<proteinExistence type="predicted"/>
<keyword evidence="2" id="KW-1185">Reference proteome</keyword>
<reference evidence="1 2" key="1">
    <citation type="journal article" date="2019" name="Emerg. Microbes Infect.">
        <title>Comprehensive subspecies identification of 175 nontuberculous mycobacteria species based on 7547 genomic profiles.</title>
        <authorList>
            <person name="Matsumoto Y."/>
            <person name="Kinjo T."/>
            <person name="Motooka D."/>
            <person name="Nabeya D."/>
            <person name="Jung N."/>
            <person name="Uechi K."/>
            <person name="Horii T."/>
            <person name="Iida T."/>
            <person name="Fujita J."/>
            <person name="Nakamura S."/>
        </authorList>
    </citation>
    <scope>NUCLEOTIDE SEQUENCE [LARGE SCALE GENOMIC DNA]</scope>
    <source>
        <strain evidence="1 2">JCM 18565</strain>
    </source>
</reference>
<dbReference type="EMBL" id="BLKX01000002">
    <property type="protein sequence ID" value="GFG83029.1"/>
    <property type="molecule type" value="Genomic_DNA"/>
</dbReference>
<evidence type="ECO:0000313" key="2">
    <source>
        <dbReference type="Proteomes" id="UP000465240"/>
    </source>
</evidence>
<gene>
    <name evidence="1" type="ORF">MPRG_63050</name>
</gene>
<keyword evidence="1" id="KW-0614">Plasmid</keyword>
<accession>A0ABQ1CF24</accession>
<name>A0ABQ1CF24_9MYCO</name>